<organism evidence="1 2">
    <name type="scientific">Candidatus Daviesbacteria bacterium RIFCSPHIGHO2_02_FULL_39_12</name>
    <dbReference type="NCBI Taxonomy" id="1797770"/>
    <lineage>
        <taxon>Bacteria</taxon>
        <taxon>Candidatus Daviesiibacteriota</taxon>
    </lineage>
</organism>
<gene>
    <name evidence="1" type="ORF">A3C26_03925</name>
</gene>
<evidence type="ECO:0008006" key="3">
    <source>
        <dbReference type="Google" id="ProtNLM"/>
    </source>
</evidence>
<evidence type="ECO:0000313" key="1">
    <source>
        <dbReference type="EMBL" id="OGE26910.1"/>
    </source>
</evidence>
<proteinExistence type="predicted"/>
<dbReference type="AlphaFoldDB" id="A0A1F5JEJ6"/>
<protein>
    <recommendedName>
        <fullName evidence="3">HTH cro/C1-type domain-containing protein</fullName>
    </recommendedName>
</protein>
<accession>A0A1F5JEJ6</accession>
<dbReference type="Pfam" id="PF01527">
    <property type="entry name" value="HTH_Tnp_1"/>
    <property type="match status" value="1"/>
</dbReference>
<dbReference type="InterPro" id="IPR009057">
    <property type="entry name" value="Homeodomain-like_sf"/>
</dbReference>
<dbReference type="SUPFAM" id="SSF46689">
    <property type="entry name" value="Homeodomain-like"/>
    <property type="match status" value="1"/>
</dbReference>
<dbReference type="Proteomes" id="UP000177042">
    <property type="component" value="Unassembled WGS sequence"/>
</dbReference>
<comment type="caution">
    <text evidence="1">The sequence shown here is derived from an EMBL/GenBank/DDBJ whole genome shotgun (WGS) entry which is preliminary data.</text>
</comment>
<evidence type="ECO:0000313" key="2">
    <source>
        <dbReference type="Proteomes" id="UP000177042"/>
    </source>
</evidence>
<sequence>MGTVKFIAKEVKEQILKRIKEEGITVSQAAADTGISTKTIYNWMRSKTLLYYKEMSKTGR</sequence>
<dbReference type="Gene3D" id="1.10.10.10">
    <property type="entry name" value="Winged helix-like DNA-binding domain superfamily/Winged helix DNA-binding domain"/>
    <property type="match status" value="1"/>
</dbReference>
<name>A0A1F5JEJ6_9BACT</name>
<reference evidence="1 2" key="1">
    <citation type="journal article" date="2016" name="Nat. Commun.">
        <title>Thousands of microbial genomes shed light on interconnected biogeochemical processes in an aquifer system.</title>
        <authorList>
            <person name="Anantharaman K."/>
            <person name="Brown C.T."/>
            <person name="Hug L.A."/>
            <person name="Sharon I."/>
            <person name="Castelle C.J."/>
            <person name="Probst A.J."/>
            <person name="Thomas B.C."/>
            <person name="Singh A."/>
            <person name="Wilkins M.J."/>
            <person name="Karaoz U."/>
            <person name="Brodie E.L."/>
            <person name="Williams K.H."/>
            <person name="Hubbard S.S."/>
            <person name="Banfield J.F."/>
        </authorList>
    </citation>
    <scope>NUCLEOTIDE SEQUENCE [LARGE SCALE GENOMIC DNA]</scope>
</reference>
<dbReference type="EMBL" id="MFCX01000001">
    <property type="protein sequence ID" value="OGE26910.1"/>
    <property type="molecule type" value="Genomic_DNA"/>
</dbReference>
<dbReference type="InterPro" id="IPR002514">
    <property type="entry name" value="Transposase_8"/>
</dbReference>
<dbReference type="InterPro" id="IPR036388">
    <property type="entry name" value="WH-like_DNA-bd_sf"/>
</dbReference>